<dbReference type="InterPro" id="IPR011011">
    <property type="entry name" value="Znf_FYVE_PHD"/>
</dbReference>
<dbReference type="PANTHER" id="PTHR46462:SF3">
    <property type="entry name" value="UPSET, ISOFORM A"/>
    <property type="match status" value="1"/>
</dbReference>
<keyword evidence="4" id="KW-0156">Chromatin regulator</keyword>
<dbReference type="SUPFAM" id="SSF57903">
    <property type="entry name" value="FYVE/PHD zinc finger"/>
    <property type="match status" value="2"/>
</dbReference>
<feature type="region of interest" description="Disordered" evidence="5">
    <location>
        <begin position="674"/>
        <end position="730"/>
    </location>
</feature>
<evidence type="ECO:0000259" key="6">
    <source>
        <dbReference type="SMART" id="SM00249"/>
    </source>
</evidence>
<proteinExistence type="predicted"/>
<feature type="domain" description="Zinc finger PHD-type" evidence="6">
    <location>
        <begin position="226"/>
        <end position="273"/>
    </location>
</feature>
<feature type="region of interest" description="Disordered" evidence="5">
    <location>
        <begin position="764"/>
        <end position="787"/>
    </location>
</feature>
<comment type="caution">
    <text evidence="7">The sequence shown here is derived from an EMBL/GenBank/DDBJ whole genome shotgun (WGS) entry which is preliminary data.</text>
</comment>
<sequence length="826" mass="94419">MWTFTANELLPGVADEILSAKSETIWQSSQSFYYSKIAEPYLFISSFCEHKKHKTSSSKINRISSPKTSISKSPNIIANQRKNIQSAMSSPNISLRSTGNTSKTPTRTSKLAKNTNLSLNADLLENDTMKSKSETNLIEKLPALEDKANDESEPNPLSEIQPIEMYDENLSEKWFLKCVCGTKVGDGNLICCDKCGYWQHCICFNYNSHTSPENYVCVFCEQKRIRCKCGNNLDYSFSIIQCSNCGYYVHKRCEGLNYGPMPTEGKFLCHFCGKSKIKYKFVNLPSKSTTSNSHSNTDSVYHFNSSKINLINTSIININSSPFKKLLLNKFLDKDISAKTFFETVYNKYRTFFYICHSLFTSTTSKKKRNRLLTSFLQSFEYLAYSFYGIMHEKFIELLDSLIFEDLYLKHDFSKDNNKQDEMFDLSENARLEVPNLLNNTNLILKLSAIPKNPPVRQTKTSGLMAMCDLYPDQFVLLVDGLLCDIEEFSYDLKVDSAYYQIAGTRFVLDATHVPSSPLHLMKRSIYGNCVLKLININDSIKCGLFISKNYITMNSNMNYNHLSTDSSTSDHSNTESTFTTRSVKNDFDKHIFNGVKSGTILTLGIDFLPAILEEKKVSKYLSWHCNPELEDKLNDIQMGITSDEAQEHNKDKYSDKDKDRDIYYYYYNTKSRRSTEKDTNSKHTTNNRGKKSGKSSYSSSASHPNLTSQTTLTSSSSMDNTNKKKRGRKMKKKNITLFTEFSLFSLFENEEAGEIMFNITEKIDDEDQLSESEDTQDTKTDDTDINIQSKSYNEIDNNNDILVQNKSANDSIESMNELLNRNNSE</sequence>
<keyword evidence="1" id="KW-0479">Metal-binding</keyword>
<evidence type="ECO:0000256" key="5">
    <source>
        <dbReference type="SAM" id="MobiDB-lite"/>
    </source>
</evidence>
<keyword evidence="8" id="KW-1185">Reference proteome</keyword>
<feature type="region of interest" description="Disordered" evidence="5">
    <location>
        <begin position="87"/>
        <end position="111"/>
    </location>
</feature>
<dbReference type="InterPro" id="IPR001965">
    <property type="entry name" value="Znf_PHD"/>
</dbReference>
<evidence type="ECO:0000256" key="2">
    <source>
        <dbReference type="ARBA" id="ARBA00022771"/>
    </source>
</evidence>
<organism evidence="7 8">
    <name type="scientific">Tritrichomonas musculus</name>
    <dbReference type="NCBI Taxonomy" id="1915356"/>
    <lineage>
        <taxon>Eukaryota</taxon>
        <taxon>Metamonada</taxon>
        <taxon>Parabasalia</taxon>
        <taxon>Tritrichomonadida</taxon>
        <taxon>Tritrichomonadidae</taxon>
        <taxon>Tritrichomonas</taxon>
    </lineage>
</organism>
<keyword evidence="3" id="KW-0862">Zinc</keyword>
<dbReference type="EMBL" id="JAPFFF010000014">
    <property type="protein sequence ID" value="KAK8870161.1"/>
    <property type="molecule type" value="Genomic_DNA"/>
</dbReference>
<reference evidence="7 8" key="1">
    <citation type="submission" date="2024-04" db="EMBL/GenBank/DDBJ databases">
        <title>Tritrichomonas musculus Genome.</title>
        <authorList>
            <person name="Alves-Ferreira E."/>
            <person name="Grigg M."/>
            <person name="Lorenzi H."/>
            <person name="Galac M."/>
        </authorList>
    </citation>
    <scope>NUCLEOTIDE SEQUENCE [LARGE SCALE GENOMIC DNA]</scope>
    <source>
        <strain evidence="7 8">EAF2021</strain>
    </source>
</reference>
<feature type="compositionally biased region" description="Low complexity" evidence="5">
    <location>
        <begin position="695"/>
        <end position="718"/>
    </location>
</feature>
<evidence type="ECO:0000313" key="7">
    <source>
        <dbReference type="EMBL" id="KAK8870161.1"/>
    </source>
</evidence>
<protein>
    <recommendedName>
        <fullName evidence="6">Zinc finger PHD-type domain-containing protein</fullName>
    </recommendedName>
</protein>
<dbReference type="Gene3D" id="3.30.40.10">
    <property type="entry name" value="Zinc/RING finger domain, C3HC4 (zinc finger)"/>
    <property type="match status" value="2"/>
</dbReference>
<dbReference type="CDD" id="cd15489">
    <property type="entry name" value="PHD_SF"/>
    <property type="match status" value="1"/>
</dbReference>
<dbReference type="PANTHER" id="PTHR46462">
    <property type="entry name" value="UPSET, ISOFORM A"/>
    <property type="match status" value="1"/>
</dbReference>
<accession>A0ABR2IY04</accession>
<evidence type="ECO:0000256" key="3">
    <source>
        <dbReference type="ARBA" id="ARBA00022833"/>
    </source>
</evidence>
<dbReference type="SMART" id="SM00249">
    <property type="entry name" value="PHD"/>
    <property type="match status" value="2"/>
</dbReference>
<keyword evidence="2" id="KW-0863">Zinc-finger</keyword>
<name>A0ABR2IY04_9EUKA</name>
<gene>
    <name evidence="7" type="ORF">M9Y10_008038</name>
</gene>
<dbReference type="InterPro" id="IPR013083">
    <property type="entry name" value="Znf_RING/FYVE/PHD"/>
</dbReference>
<evidence type="ECO:0000256" key="1">
    <source>
        <dbReference type="ARBA" id="ARBA00022723"/>
    </source>
</evidence>
<feature type="domain" description="Zinc finger PHD-type" evidence="6">
    <location>
        <begin position="177"/>
        <end position="221"/>
    </location>
</feature>
<evidence type="ECO:0000256" key="4">
    <source>
        <dbReference type="ARBA" id="ARBA00022853"/>
    </source>
</evidence>
<dbReference type="Proteomes" id="UP001470230">
    <property type="component" value="Unassembled WGS sequence"/>
</dbReference>
<evidence type="ECO:0000313" key="8">
    <source>
        <dbReference type="Proteomes" id="UP001470230"/>
    </source>
</evidence>
<feature type="compositionally biased region" description="Acidic residues" evidence="5">
    <location>
        <begin position="764"/>
        <end position="776"/>
    </location>
</feature>